<proteinExistence type="predicted"/>
<dbReference type="SUPFAM" id="SSF47598">
    <property type="entry name" value="Ribbon-helix-helix"/>
    <property type="match status" value="1"/>
</dbReference>
<reference evidence="2" key="1">
    <citation type="submission" date="2021-12" db="EMBL/GenBank/DDBJ databases">
        <authorList>
            <person name="Li Y."/>
        </authorList>
    </citation>
    <scope>NUCLEOTIDE SEQUENCE</scope>
    <source>
        <strain evidence="2">DKSPLA3</strain>
    </source>
</reference>
<organism evidence="2 3">
    <name type="scientific">Rhizobium quercicola</name>
    <dbReference type="NCBI Taxonomy" id="2901226"/>
    <lineage>
        <taxon>Bacteria</taxon>
        <taxon>Pseudomonadati</taxon>
        <taxon>Pseudomonadota</taxon>
        <taxon>Alphaproteobacteria</taxon>
        <taxon>Hyphomicrobiales</taxon>
        <taxon>Rhizobiaceae</taxon>
        <taxon>Rhizobium/Agrobacterium group</taxon>
        <taxon>Rhizobium</taxon>
    </lineage>
</organism>
<dbReference type="AlphaFoldDB" id="A0A9X1NUY0"/>
<dbReference type="RefSeq" id="WP_231816084.1">
    <property type="nucleotide sequence ID" value="NZ_JAJOZR010000012.1"/>
</dbReference>
<dbReference type="Gene3D" id="1.10.1220.10">
    <property type="entry name" value="Met repressor-like"/>
    <property type="match status" value="1"/>
</dbReference>
<keyword evidence="3" id="KW-1185">Reference proteome</keyword>
<feature type="domain" description="Antitoxin FitA-like ribbon-helix-helix" evidence="1">
    <location>
        <begin position="3"/>
        <end position="40"/>
    </location>
</feature>
<dbReference type="EMBL" id="JAJOZR010000012">
    <property type="protein sequence ID" value="MCD7110963.1"/>
    <property type="molecule type" value="Genomic_DNA"/>
</dbReference>
<name>A0A9X1NUY0_9HYPH</name>
<dbReference type="InterPro" id="IPR053853">
    <property type="entry name" value="FitA-like_RHH"/>
</dbReference>
<accession>A0A9X1NUY0</accession>
<comment type="caution">
    <text evidence="2">The sequence shown here is derived from an EMBL/GenBank/DDBJ whole genome shotgun (WGS) entry which is preliminary data.</text>
</comment>
<gene>
    <name evidence="2" type="ORF">LRX75_18165</name>
</gene>
<dbReference type="Proteomes" id="UP001139089">
    <property type="component" value="Unassembled WGS sequence"/>
</dbReference>
<dbReference type="InterPro" id="IPR013321">
    <property type="entry name" value="Arc_rbn_hlx_hlx"/>
</dbReference>
<evidence type="ECO:0000313" key="2">
    <source>
        <dbReference type="EMBL" id="MCD7110963.1"/>
    </source>
</evidence>
<evidence type="ECO:0000259" key="1">
    <source>
        <dbReference type="Pfam" id="PF22513"/>
    </source>
</evidence>
<dbReference type="Pfam" id="PF22513">
    <property type="entry name" value="FitA-like_RHH"/>
    <property type="match status" value="1"/>
</dbReference>
<evidence type="ECO:0000313" key="3">
    <source>
        <dbReference type="Proteomes" id="UP001139089"/>
    </source>
</evidence>
<dbReference type="InterPro" id="IPR010985">
    <property type="entry name" value="Ribbon_hlx_hlx"/>
</dbReference>
<protein>
    <submittedName>
        <fullName evidence="2">TraY domain-containing protein</fullName>
    </submittedName>
</protein>
<dbReference type="GO" id="GO:0006355">
    <property type="term" value="P:regulation of DNA-templated transcription"/>
    <property type="evidence" value="ECO:0007669"/>
    <property type="project" value="InterPro"/>
</dbReference>
<sequence length="79" mass="8721">MTAIMIRNLPEKTHQALEARARRNGRTTEAEIRVILESAAAREEPLGIGSYLKAIGQSIGGIDLDDGRDRQAYQPPSFK</sequence>